<dbReference type="SMART" id="SM00228">
    <property type="entry name" value="PDZ"/>
    <property type="match status" value="2"/>
</dbReference>
<dbReference type="InterPro" id="IPR001940">
    <property type="entry name" value="Peptidase_S1C"/>
</dbReference>
<keyword evidence="3" id="KW-0378">Hydrolase</keyword>
<reference evidence="6 7" key="1">
    <citation type="journal article" date="2011" name="J. Bacteriol.">
        <title>Genome sequence of 'Pedosphaera parvula' Ellin514, an aerobic Verrucomicrobial isolate from pasture soil.</title>
        <authorList>
            <person name="Kant R."/>
            <person name="van Passel M.W."/>
            <person name="Sangwan P."/>
            <person name="Palva A."/>
            <person name="Lucas S."/>
            <person name="Copeland A."/>
            <person name="Lapidus A."/>
            <person name="Glavina Del Rio T."/>
            <person name="Dalin E."/>
            <person name="Tice H."/>
            <person name="Bruce D."/>
            <person name="Goodwin L."/>
            <person name="Pitluck S."/>
            <person name="Chertkov O."/>
            <person name="Larimer F.W."/>
            <person name="Land M.L."/>
            <person name="Hauser L."/>
            <person name="Brettin T.S."/>
            <person name="Detter J.C."/>
            <person name="Han S."/>
            <person name="de Vos W.M."/>
            <person name="Janssen P.H."/>
            <person name="Smidt H."/>
        </authorList>
    </citation>
    <scope>NUCLEOTIDE SEQUENCE [LARGE SCALE GENOMIC DNA]</scope>
    <source>
        <strain evidence="6 7">Ellin514</strain>
    </source>
</reference>
<feature type="domain" description="PDZ" evidence="5">
    <location>
        <begin position="477"/>
        <end position="531"/>
    </location>
</feature>
<dbReference type="AlphaFoldDB" id="B9XDT6"/>
<organism evidence="6 7">
    <name type="scientific">Pedosphaera parvula (strain Ellin514)</name>
    <dbReference type="NCBI Taxonomy" id="320771"/>
    <lineage>
        <taxon>Bacteria</taxon>
        <taxon>Pseudomonadati</taxon>
        <taxon>Verrucomicrobiota</taxon>
        <taxon>Pedosphaerae</taxon>
        <taxon>Pedosphaerales</taxon>
        <taxon>Pedosphaeraceae</taxon>
        <taxon>Pedosphaera</taxon>
    </lineage>
</organism>
<dbReference type="GO" id="GO:0004252">
    <property type="term" value="F:serine-type endopeptidase activity"/>
    <property type="evidence" value="ECO:0007669"/>
    <property type="project" value="InterPro"/>
</dbReference>
<dbReference type="InterPro" id="IPR036034">
    <property type="entry name" value="PDZ_sf"/>
</dbReference>
<dbReference type="EC" id="1.3.1.74" evidence="6"/>
<name>B9XDT6_PEDPL</name>
<dbReference type="InterPro" id="IPR009003">
    <property type="entry name" value="Peptidase_S1_PA"/>
</dbReference>
<dbReference type="STRING" id="320771.Cflav_PD4490"/>
<dbReference type="Pfam" id="PF13180">
    <property type="entry name" value="PDZ_2"/>
    <property type="match status" value="1"/>
</dbReference>
<evidence type="ECO:0000313" key="6">
    <source>
        <dbReference type="EMBL" id="EEF61827.1"/>
    </source>
</evidence>
<dbReference type="InterPro" id="IPR041489">
    <property type="entry name" value="PDZ_6"/>
</dbReference>
<evidence type="ECO:0000256" key="2">
    <source>
        <dbReference type="ARBA" id="ARBA00022670"/>
    </source>
</evidence>
<dbReference type="SUPFAM" id="SSF50494">
    <property type="entry name" value="Trypsin-like serine proteases"/>
    <property type="match status" value="1"/>
</dbReference>
<sequence length="574" mass="62819">MHRNSSDQYISSGFTNYASFLNCGIYTHENKGSGTIWKKSLVRPSLYTTMHWHRDQNHRILKATNHFPFMTRQKLHSLLSIFAILVSTLALSSPAKENVSVPKPNPNLDLARQLNQAFVQVAEEVSPSVVVITVTQKTTESPFKLPPGQEQNDGEDPLDRVPPEFRKFFRQSPQEKSTGQGSGVIIREDGFILTNRHVVEDAEKIEVRLKDGRTFQAEVRGVDAPSDVAVIKINTQSLPVARLADSSKTRVGEFAIAIGAPFALDYTVTFGHVSAKDRSNIVMPDPESPTMTDQSFIQTDANINPGNSGGPLVNIDGEVIGINTLIRGLHTGIGFAVPSNLAREVADKLITDGKFTRAWLGVSIRSFREYPEYREFVPGIQDGVVVTEILPSGPAAKSELKPGDVVTAVDGKAVVTSQQLKDAVRGKTIGQNVKLDVVRQGDSPKDIQRLKVIVKPGEYEDKNVLVASNETYPKIDSSSGTLGLKVQAVTRDLAEHYNVNATEGLIVTSVDKTGLAARNGIRVGDVITSINQHRVSDPKEFRELIKNLDTKRGVIVNLISEGAAKFEILKEGDD</sequence>
<evidence type="ECO:0000256" key="1">
    <source>
        <dbReference type="ARBA" id="ARBA00010541"/>
    </source>
</evidence>
<dbReference type="InterPro" id="IPR001478">
    <property type="entry name" value="PDZ"/>
</dbReference>
<evidence type="ECO:0000259" key="5">
    <source>
        <dbReference type="PROSITE" id="PS50106"/>
    </source>
</evidence>
<dbReference type="PANTHER" id="PTHR22939:SF129">
    <property type="entry name" value="SERINE PROTEASE HTRA2, MITOCHONDRIAL"/>
    <property type="match status" value="1"/>
</dbReference>
<keyword evidence="7" id="KW-1185">Reference proteome</keyword>
<dbReference type="PANTHER" id="PTHR22939">
    <property type="entry name" value="SERINE PROTEASE FAMILY S1C HTRA-RELATED"/>
    <property type="match status" value="1"/>
</dbReference>
<dbReference type="Proteomes" id="UP000003688">
    <property type="component" value="Unassembled WGS sequence"/>
</dbReference>
<keyword evidence="6" id="KW-0560">Oxidoreductase</keyword>
<proteinExistence type="inferred from homology"/>
<evidence type="ECO:0000256" key="3">
    <source>
        <dbReference type="ARBA" id="ARBA00022801"/>
    </source>
</evidence>
<dbReference type="PROSITE" id="PS50106">
    <property type="entry name" value="PDZ"/>
    <property type="match status" value="2"/>
</dbReference>
<dbReference type="Gene3D" id="2.40.10.120">
    <property type="match status" value="1"/>
</dbReference>
<dbReference type="CDD" id="cd06779">
    <property type="entry name" value="cpPDZ_Deg_HtrA-like"/>
    <property type="match status" value="1"/>
</dbReference>
<evidence type="ECO:0000313" key="7">
    <source>
        <dbReference type="Proteomes" id="UP000003688"/>
    </source>
</evidence>
<keyword evidence="2" id="KW-0645">Protease</keyword>
<accession>B9XDT6</accession>
<dbReference type="EMBL" id="ABOX02000007">
    <property type="protein sequence ID" value="EEF61827.1"/>
    <property type="molecule type" value="Genomic_DNA"/>
</dbReference>
<dbReference type="Pfam" id="PF17820">
    <property type="entry name" value="PDZ_6"/>
    <property type="match status" value="1"/>
</dbReference>
<dbReference type="GO" id="GO:0006515">
    <property type="term" value="P:protein quality control for misfolded or incompletely synthesized proteins"/>
    <property type="evidence" value="ECO:0007669"/>
    <property type="project" value="TreeGrafter"/>
</dbReference>
<dbReference type="GO" id="GO:0042597">
    <property type="term" value="C:periplasmic space"/>
    <property type="evidence" value="ECO:0007669"/>
    <property type="project" value="TreeGrafter"/>
</dbReference>
<feature type="region of interest" description="Disordered" evidence="4">
    <location>
        <begin position="140"/>
        <end position="161"/>
    </location>
</feature>
<dbReference type="Gene3D" id="2.30.42.10">
    <property type="match status" value="2"/>
</dbReference>
<comment type="similarity">
    <text evidence="1">Belongs to the peptidase S1C family.</text>
</comment>
<dbReference type="Pfam" id="PF13365">
    <property type="entry name" value="Trypsin_2"/>
    <property type="match status" value="1"/>
</dbReference>
<gene>
    <name evidence="6" type="ORF">Cflav_PD4490</name>
</gene>
<dbReference type="GO" id="GO:0032440">
    <property type="term" value="F:2-alkenal reductase [NAD(P)H] activity"/>
    <property type="evidence" value="ECO:0007669"/>
    <property type="project" value="UniProtKB-EC"/>
</dbReference>
<protein>
    <submittedName>
        <fullName evidence="6">2-alkenal reductase</fullName>
        <ecNumber evidence="6">1.3.1.74</ecNumber>
    </submittedName>
</protein>
<feature type="domain" description="PDZ" evidence="5">
    <location>
        <begin position="349"/>
        <end position="425"/>
    </location>
</feature>
<dbReference type="SUPFAM" id="SSF50156">
    <property type="entry name" value="PDZ domain-like"/>
    <property type="match status" value="2"/>
</dbReference>
<evidence type="ECO:0000256" key="4">
    <source>
        <dbReference type="SAM" id="MobiDB-lite"/>
    </source>
</evidence>
<comment type="caution">
    <text evidence="6">The sequence shown here is derived from an EMBL/GenBank/DDBJ whole genome shotgun (WGS) entry which is preliminary data.</text>
</comment>
<dbReference type="PRINTS" id="PR00834">
    <property type="entry name" value="PROTEASES2C"/>
</dbReference>